<evidence type="ECO:0000256" key="1">
    <source>
        <dbReference type="SAM" id="Phobius"/>
    </source>
</evidence>
<dbReference type="AlphaFoldDB" id="A0A1G1Z4K4"/>
<sequence>MAVKSFKKKISIIISVSLGIVAVAVIALIITTIDLGKVSKEIQEKRLEAITQQRAVGALASLRADSKKATELFPRLEKAMTVRDELLTFRPEMQGLGTKNKAPLTITFGPETGRKEDEPGSIQFTIIAQGAYGNLIELIRDIEKSRYFTSLDNFDIVRQNEESLNLTLTGKVFFR</sequence>
<comment type="caution">
    <text evidence="2">The sequence shown here is derived from an EMBL/GenBank/DDBJ whole genome shotgun (WGS) entry which is preliminary data.</text>
</comment>
<dbReference type="Gene3D" id="3.30.70.60">
    <property type="match status" value="1"/>
</dbReference>
<evidence type="ECO:0000313" key="3">
    <source>
        <dbReference type="Proteomes" id="UP000178515"/>
    </source>
</evidence>
<keyword evidence="1" id="KW-0812">Transmembrane</keyword>
<organism evidence="2 3">
    <name type="scientific">Candidatus Colwellbacteria bacterium RIFCSPHIGHO2_12_FULL_44_17</name>
    <dbReference type="NCBI Taxonomy" id="1797689"/>
    <lineage>
        <taxon>Bacteria</taxon>
        <taxon>Candidatus Colwelliibacteriota</taxon>
    </lineage>
</organism>
<accession>A0A1G1Z4K4</accession>
<dbReference type="EMBL" id="MHIX01000014">
    <property type="protein sequence ID" value="OGY59454.1"/>
    <property type="molecule type" value="Genomic_DNA"/>
</dbReference>
<reference evidence="2 3" key="1">
    <citation type="journal article" date="2016" name="Nat. Commun.">
        <title>Thousands of microbial genomes shed light on interconnected biogeochemical processes in an aquifer system.</title>
        <authorList>
            <person name="Anantharaman K."/>
            <person name="Brown C.T."/>
            <person name="Hug L.A."/>
            <person name="Sharon I."/>
            <person name="Castelle C.J."/>
            <person name="Probst A.J."/>
            <person name="Thomas B.C."/>
            <person name="Singh A."/>
            <person name="Wilkins M.J."/>
            <person name="Karaoz U."/>
            <person name="Brodie E.L."/>
            <person name="Williams K.H."/>
            <person name="Hubbard S.S."/>
            <person name="Banfield J.F."/>
        </authorList>
    </citation>
    <scope>NUCLEOTIDE SEQUENCE [LARGE SCALE GENOMIC DNA]</scope>
</reference>
<dbReference type="InterPro" id="IPR014717">
    <property type="entry name" value="Transl_elong_EF1B/ribsomal_bS6"/>
</dbReference>
<gene>
    <name evidence="2" type="ORF">A3F24_00325</name>
</gene>
<dbReference type="STRING" id="1797689.A3F24_00325"/>
<dbReference type="Proteomes" id="UP000178515">
    <property type="component" value="Unassembled WGS sequence"/>
</dbReference>
<keyword evidence="1" id="KW-1133">Transmembrane helix</keyword>
<keyword evidence="1" id="KW-0472">Membrane</keyword>
<evidence type="ECO:0000313" key="2">
    <source>
        <dbReference type="EMBL" id="OGY59454.1"/>
    </source>
</evidence>
<protein>
    <submittedName>
        <fullName evidence="2">Uncharacterized protein</fullName>
    </submittedName>
</protein>
<name>A0A1G1Z4K4_9BACT</name>
<proteinExistence type="predicted"/>
<feature type="transmembrane region" description="Helical" evidence="1">
    <location>
        <begin position="12"/>
        <end position="33"/>
    </location>
</feature>